<comment type="caution">
    <text evidence="1">The sequence shown here is derived from an EMBL/GenBank/DDBJ whole genome shotgun (WGS) entry which is preliminary data.</text>
</comment>
<dbReference type="AlphaFoldDB" id="A0A8S0S0F5"/>
<evidence type="ECO:0000313" key="1">
    <source>
        <dbReference type="EMBL" id="CAA2984919.1"/>
    </source>
</evidence>
<name>A0A8S0S0F5_OLEEU</name>
<evidence type="ECO:0000313" key="2">
    <source>
        <dbReference type="Proteomes" id="UP000594638"/>
    </source>
</evidence>
<sequence>MLRNGRNLTSSARGVKNTNRTHLWGQLRENQTFDLERLDPFDLRDWDKIGKDPHDVDVAHDERSRYWVVRHCGSHWWCRKIEREAAIRQAVQARLSDAIPVDWGLQMVSGDHGCDRLEKGYRPEVVRDRGSHWRRRKIERKAAIRQAAQAGLSDAISIDWRLHMVNVDHGAEGVVDVTGSTTLITGKAVAEGGAIGGADGWVRACELVLVGHVRDASSLWQGSILIFRHFYAVSGTRCASHDLDAIGTQSDFQAFLGHVRDASWPRQGQSLIFRQFWAVSGTRCIGHVQDAANLIFTYFLAISWTRCAGNVRDTSGLLQGCNMISGPSRTRPGRILAAVGTQLDFQAFVGSLPCPGHVRQFWVVSGTRCGGHVQDATGTHLDFQAMSGCIQAAVGTLLNFQAFLCNFRDSVSRPYPGCVMAKAGTEPNFQAILGSFMDTVCRPCPGYGRDASRLLVFGTRRACHVQDAAGTHHDFHVFLCCFLYTVCRQCSRLIWAAARMQPDFQAFLGHVRDTFRPRQEQSLIFRPSPGRILATAETRPDFQAFLGAKGVVDVVGSAALITGKAVAVKGATGGTDGWV</sequence>
<organism evidence="1 2">
    <name type="scientific">Olea europaea subsp. europaea</name>
    <dbReference type="NCBI Taxonomy" id="158383"/>
    <lineage>
        <taxon>Eukaryota</taxon>
        <taxon>Viridiplantae</taxon>
        <taxon>Streptophyta</taxon>
        <taxon>Embryophyta</taxon>
        <taxon>Tracheophyta</taxon>
        <taxon>Spermatophyta</taxon>
        <taxon>Magnoliopsida</taxon>
        <taxon>eudicotyledons</taxon>
        <taxon>Gunneridae</taxon>
        <taxon>Pentapetalae</taxon>
        <taxon>asterids</taxon>
        <taxon>lamiids</taxon>
        <taxon>Lamiales</taxon>
        <taxon>Oleaceae</taxon>
        <taxon>Oleeae</taxon>
        <taxon>Olea</taxon>
    </lineage>
</organism>
<reference evidence="1 2" key="1">
    <citation type="submission" date="2019-12" db="EMBL/GenBank/DDBJ databases">
        <authorList>
            <person name="Alioto T."/>
            <person name="Alioto T."/>
            <person name="Gomez Garrido J."/>
        </authorList>
    </citation>
    <scope>NUCLEOTIDE SEQUENCE [LARGE SCALE GENOMIC DNA]</scope>
</reference>
<dbReference type="Gramene" id="OE9A061535T1">
    <property type="protein sequence ID" value="OE9A061535C1"/>
    <property type="gene ID" value="OE9A061535"/>
</dbReference>
<proteinExistence type="predicted"/>
<dbReference type="EMBL" id="CACTIH010003782">
    <property type="protein sequence ID" value="CAA2984919.1"/>
    <property type="molecule type" value="Genomic_DNA"/>
</dbReference>
<dbReference type="Proteomes" id="UP000594638">
    <property type="component" value="Unassembled WGS sequence"/>
</dbReference>
<gene>
    <name evidence="1" type="ORF">OLEA9_A061535</name>
</gene>
<accession>A0A8S0S0F5</accession>
<protein>
    <submittedName>
        <fullName evidence="1">Uncharacterized protein</fullName>
    </submittedName>
</protein>
<keyword evidence="2" id="KW-1185">Reference proteome</keyword>